<comment type="subcellular location">
    <subcellularLocation>
        <location evidence="1">Membrane</location>
        <topology evidence="1">Multi-pass membrane protein</topology>
    </subcellularLocation>
</comment>
<dbReference type="Pfam" id="PF00664">
    <property type="entry name" value="ABC_membrane"/>
    <property type="match status" value="2"/>
</dbReference>
<dbReference type="GO" id="GO:0140359">
    <property type="term" value="F:ABC-type transporter activity"/>
    <property type="evidence" value="ECO:0007669"/>
    <property type="project" value="InterPro"/>
</dbReference>
<feature type="domain" description="ABC transporter" evidence="12">
    <location>
        <begin position="661"/>
        <end position="901"/>
    </location>
</feature>
<dbReference type="Gene3D" id="3.40.50.300">
    <property type="entry name" value="P-loop containing nucleotide triphosphate hydrolases"/>
    <property type="match status" value="2"/>
</dbReference>
<dbReference type="EMBL" id="JAKLMC020000020">
    <property type="protein sequence ID" value="KAK5951408.1"/>
    <property type="molecule type" value="Genomic_DNA"/>
</dbReference>
<dbReference type="Gene3D" id="1.20.1560.10">
    <property type="entry name" value="ABC transporter type 1, transmembrane domain"/>
    <property type="match status" value="2"/>
</dbReference>
<dbReference type="GO" id="GO:0016887">
    <property type="term" value="F:ATP hydrolysis activity"/>
    <property type="evidence" value="ECO:0007669"/>
    <property type="project" value="InterPro"/>
</dbReference>
<feature type="region of interest" description="Disordered" evidence="10">
    <location>
        <begin position="895"/>
        <end position="927"/>
    </location>
</feature>
<dbReference type="InterPro" id="IPR003593">
    <property type="entry name" value="AAA+_ATPase"/>
</dbReference>
<dbReference type="PROSITE" id="PS00211">
    <property type="entry name" value="ABC_TRANSPORTER_1"/>
    <property type="match status" value="2"/>
</dbReference>
<dbReference type="SUPFAM" id="SSF90123">
    <property type="entry name" value="ABC transporter transmembrane region"/>
    <property type="match status" value="2"/>
</dbReference>
<keyword evidence="15" id="KW-1185">Reference proteome</keyword>
<feature type="compositionally biased region" description="Low complexity" evidence="10">
    <location>
        <begin position="1466"/>
        <end position="1476"/>
    </location>
</feature>
<feature type="domain" description="ABC transmembrane type-1" evidence="13">
    <location>
        <begin position="1035"/>
        <end position="1304"/>
    </location>
</feature>
<keyword evidence="5" id="KW-0547">Nucleotide-binding</keyword>
<feature type="domain" description="ABC transmembrane type-1" evidence="13">
    <location>
        <begin position="293"/>
        <end position="615"/>
    </location>
</feature>
<accession>A0AAN8EBV0</accession>
<evidence type="ECO:0000313" key="15">
    <source>
        <dbReference type="Proteomes" id="UP001316803"/>
    </source>
</evidence>
<feature type="transmembrane region" description="Helical" evidence="11">
    <location>
        <begin position="113"/>
        <end position="136"/>
    </location>
</feature>
<dbReference type="CDD" id="cd03244">
    <property type="entry name" value="ABCC_MRP_domain2"/>
    <property type="match status" value="1"/>
</dbReference>
<evidence type="ECO:0000259" key="12">
    <source>
        <dbReference type="PROSITE" id="PS50893"/>
    </source>
</evidence>
<feature type="domain" description="ABC transporter" evidence="12">
    <location>
        <begin position="1344"/>
        <end position="1631"/>
    </location>
</feature>
<dbReference type="Proteomes" id="UP001316803">
    <property type="component" value="Unassembled WGS sequence"/>
</dbReference>
<evidence type="ECO:0000256" key="2">
    <source>
        <dbReference type="ARBA" id="ARBA00022448"/>
    </source>
</evidence>
<dbReference type="InterPro" id="IPR017871">
    <property type="entry name" value="ABC_transporter-like_CS"/>
</dbReference>
<dbReference type="PANTHER" id="PTHR24223">
    <property type="entry name" value="ATP-BINDING CASSETTE SUB-FAMILY C"/>
    <property type="match status" value="1"/>
</dbReference>
<dbReference type="PROSITE" id="PS50929">
    <property type="entry name" value="ABC_TM1F"/>
    <property type="match status" value="2"/>
</dbReference>
<evidence type="ECO:0000256" key="11">
    <source>
        <dbReference type="SAM" id="Phobius"/>
    </source>
</evidence>
<feature type="transmembrane region" description="Helical" evidence="11">
    <location>
        <begin position="327"/>
        <end position="344"/>
    </location>
</feature>
<dbReference type="SMART" id="SM00382">
    <property type="entry name" value="AAA"/>
    <property type="match status" value="2"/>
</dbReference>
<feature type="transmembrane region" description="Helical" evidence="11">
    <location>
        <begin position="1166"/>
        <end position="1185"/>
    </location>
</feature>
<proteinExistence type="predicted"/>
<dbReference type="CDD" id="cd18604">
    <property type="entry name" value="ABC_6TM_VMR1_D2_like"/>
    <property type="match status" value="1"/>
</dbReference>
<evidence type="ECO:0000256" key="9">
    <source>
        <dbReference type="ARBA" id="ARBA00023180"/>
    </source>
</evidence>
<evidence type="ECO:0000256" key="8">
    <source>
        <dbReference type="ARBA" id="ARBA00023136"/>
    </source>
</evidence>
<dbReference type="InterPro" id="IPR050173">
    <property type="entry name" value="ABC_transporter_C-like"/>
</dbReference>
<dbReference type="InterPro" id="IPR011527">
    <property type="entry name" value="ABC1_TM_dom"/>
</dbReference>
<dbReference type="SUPFAM" id="SSF52540">
    <property type="entry name" value="P-loop containing nucleoside triphosphate hydrolases"/>
    <property type="match status" value="2"/>
</dbReference>
<dbReference type="CDD" id="cd18596">
    <property type="entry name" value="ABC_6TM_VMR1_D1_like"/>
    <property type="match status" value="1"/>
</dbReference>
<feature type="transmembrane region" description="Helical" evidence="11">
    <location>
        <begin position="551"/>
        <end position="577"/>
    </location>
</feature>
<dbReference type="GO" id="GO:0000329">
    <property type="term" value="C:fungal-type vacuole membrane"/>
    <property type="evidence" value="ECO:0007669"/>
    <property type="project" value="TreeGrafter"/>
</dbReference>
<evidence type="ECO:0000256" key="5">
    <source>
        <dbReference type="ARBA" id="ARBA00022741"/>
    </source>
</evidence>
<evidence type="ECO:0000256" key="3">
    <source>
        <dbReference type="ARBA" id="ARBA00022692"/>
    </source>
</evidence>
<gene>
    <name evidence="14" type="primary">YBT1</name>
    <name evidence="14" type="ORF">OHC33_007464</name>
</gene>
<feature type="transmembrane region" description="Helical" evidence="11">
    <location>
        <begin position="178"/>
        <end position="198"/>
    </location>
</feature>
<feature type="transmembrane region" description="Helical" evidence="11">
    <location>
        <begin position="1138"/>
        <end position="1160"/>
    </location>
</feature>
<dbReference type="InterPro" id="IPR003439">
    <property type="entry name" value="ABC_transporter-like_ATP-bd"/>
</dbReference>
<feature type="transmembrane region" description="Helical" evidence="11">
    <location>
        <begin position="472"/>
        <end position="491"/>
    </location>
</feature>
<dbReference type="InterPro" id="IPR036640">
    <property type="entry name" value="ABC1_TM_sf"/>
</dbReference>
<protein>
    <submittedName>
        <fullName evidence="14">Transporter of the ATP-binding cassette (ABC)</fullName>
    </submittedName>
</protein>
<evidence type="ECO:0000256" key="10">
    <source>
        <dbReference type="SAM" id="MobiDB-lite"/>
    </source>
</evidence>
<feature type="transmembrane region" description="Helical" evidence="11">
    <location>
        <begin position="444"/>
        <end position="466"/>
    </location>
</feature>
<evidence type="ECO:0000313" key="14">
    <source>
        <dbReference type="EMBL" id="KAK5951408.1"/>
    </source>
</evidence>
<keyword evidence="3 11" id="KW-0812">Transmembrane</keyword>
<organism evidence="14 15">
    <name type="scientific">Knufia fluminis</name>
    <dbReference type="NCBI Taxonomy" id="191047"/>
    <lineage>
        <taxon>Eukaryota</taxon>
        <taxon>Fungi</taxon>
        <taxon>Dikarya</taxon>
        <taxon>Ascomycota</taxon>
        <taxon>Pezizomycotina</taxon>
        <taxon>Eurotiomycetes</taxon>
        <taxon>Chaetothyriomycetidae</taxon>
        <taxon>Chaetothyriales</taxon>
        <taxon>Trichomeriaceae</taxon>
        <taxon>Knufia</taxon>
    </lineage>
</organism>
<dbReference type="PROSITE" id="PS50893">
    <property type="entry name" value="ABC_TRANSPORTER_2"/>
    <property type="match status" value="2"/>
</dbReference>
<evidence type="ECO:0000256" key="6">
    <source>
        <dbReference type="ARBA" id="ARBA00022840"/>
    </source>
</evidence>
<dbReference type="PANTHER" id="PTHR24223:SF353">
    <property type="entry name" value="ABC TRANSPORTER ATP-BINDING PROTEIN_PERMEASE VMR1-RELATED"/>
    <property type="match status" value="1"/>
</dbReference>
<sequence length="1655" mass="183684">MRPIWYYDDLDLDFQRLYLQTTIPLAACAISIALITSKSIAQLVKSRQQETEDRLIDIEEEDLTLQKTTTHVSTFDIDRPKGETGVVALELLVLCGQIAISIVVVLQDEQARYTVSIAYLLLWTYLLILAALRLYFTTVQRRFPFLKLWNHCAIIYGIEWVCEVMVFRSAIIHPLSDLSRALMSAHFALTSILAITVLTSRRGNRGVKLEYEGDIEPSKEPLASILGTVSFAWTDSIVWKGFKKPLELQDVWNVSQKDKAEHVLERFRQIKKTHMLAARLLLFFKKQILLQGLWCAISSVAMFMPTLLLKAILEYVEDPASTSPNAAWLYVILLFVTGVIQALGDGQSLWIGRKICIQIRAVIVGEIYSKVLRRKAAASAEGETVKEEPEESSTFWQKVQFWKSKKNQPKINGTVDKKGAEPTQATNGTVINLMSIDSFKVAEISAYLHFLWAATPVQFIMAIALLYKVLGYSSFAGIVLMILVLPWNMWIAKSFTTAQKAILAATDARIHATNEVLQNIRIIKYFAWEQRFEHTVNEKRQNELTALWRKYILWAAAYTIWGGIPIVITFTSFLIYTKVEKRPLVPSIAFPALSMFSLLRIPLDQLADMVAHVQESKVSVDRVEEFLGEEETEKYVQLHKSKQASPHETRIALQHATLSWGSKADVTTKGAASSFRLIDMDVDFVVGKLNVIAGPTGCGKTSLLMALLGEMQLLDGTVHIPGGYSRQQLRPDPETGLTESVAYCAQQAWLVNATIKDNILFAASYDAKRYKAVIAACALRRDLEILDAGDQTLVGEKGITLSGGQKQRISLARALYSNSKHLLLDDCLSAVDSHTGKHIFDQALMGQLMTHRTCILVTHNVALTVPQASYVVVLRNGKIVCQGAPLDVMESGHLGDEMSKSVPASRLPSAAPSRAPTPPAEEQSSSLEHGLLNAAEELEYPDESQVKADRKFADTRVEAKATGSVKWGTIKMYLKAMGPWYYWIFAASGFIAVQVGSVATNLWIREWANAYHISGHSNRAALHALHTQHSHNHQLSGGLISQGFPAQPTNSGVMAQVKNNVDATYYLVVYALIGTAFIAICFTREVLLFWGSLRASQTLHGRLLANILRATFKFFDSTPLGQLTNRFSKDLQSIDQEVAPVAIGLLHSAASVVTIVVLITTITPGFLIPGIFITAIYVLTGMFYIRSSRDLKRLESVQRSPLFQHFGETLSGVVTIRAYGDESRFVNDSHIKVNTHNRPFIYLWATNRWLAFRVDCAGALVAFFSAMFVVQNVGKIDAGAAGLSLSYAITFTQNVLWLVRLYAANEQNMNAVERIQEYIDVEQEAKANIPETKPAANWPSQGVVHFINYATRYRKDLEPVLRNVTFKIAAAEKVGIVGRTGAGKSSLALALFRGLEAEDGKILIDDVDIGLIGLQDLREAITIVPQDPTLFTGSLRSNLDPFELFTDEEIFTALRRVQLISDASRVSSTSSPNVSSQAPTLNGTANLLDNDESTTSANGTLTSGSTLARFTSNAKDNKNMFYDLSTQIAESGSNLSQGQRQLLCLARALLKSPKVLVMDEATASIDYATDSKIQDTLRELKENTIITIAHRLQTIIDYDKVLVLDKGEVVEYAHPWELIQKDGGSFRGMCETSGDLDVLLELAKKAWDAKRLVDV</sequence>
<comment type="caution">
    <text evidence="14">The sequence shown here is derived from an EMBL/GenBank/DDBJ whole genome shotgun (WGS) entry which is preliminary data.</text>
</comment>
<feature type="compositionally biased region" description="Low complexity" evidence="10">
    <location>
        <begin position="903"/>
        <end position="914"/>
    </location>
</feature>
<evidence type="ECO:0000256" key="4">
    <source>
        <dbReference type="ARBA" id="ARBA00022737"/>
    </source>
</evidence>
<keyword evidence="9" id="KW-0325">Glycoprotein</keyword>
<feature type="transmembrane region" description="Helical" evidence="11">
    <location>
        <begin position="980"/>
        <end position="1004"/>
    </location>
</feature>
<keyword evidence="6 14" id="KW-0067">ATP-binding</keyword>
<evidence type="ECO:0000256" key="7">
    <source>
        <dbReference type="ARBA" id="ARBA00022989"/>
    </source>
</evidence>
<feature type="transmembrane region" description="Helical" evidence="11">
    <location>
        <begin position="86"/>
        <end position="107"/>
    </location>
</feature>
<evidence type="ECO:0000256" key="1">
    <source>
        <dbReference type="ARBA" id="ARBA00004141"/>
    </source>
</evidence>
<keyword evidence="7 11" id="KW-1133">Transmembrane helix</keyword>
<dbReference type="FunFam" id="3.40.50.300:FF:000825">
    <property type="entry name" value="ABC bile acid transporter"/>
    <property type="match status" value="1"/>
</dbReference>
<dbReference type="Pfam" id="PF00005">
    <property type="entry name" value="ABC_tran"/>
    <property type="match status" value="2"/>
</dbReference>
<keyword evidence="2" id="KW-0813">Transport</keyword>
<feature type="transmembrane region" description="Helical" evidence="11">
    <location>
        <begin position="148"/>
        <end position="172"/>
    </location>
</feature>
<dbReference type="GO" id="GO:0005524">
    <property type="term" value="F:ATP binding"/>
    <property type="evidence" value="ECO:0007669"/>
    <property type="project" value="UniProtKB-KW"/>
</dbReference>
<feature type="compositionally biased region" description="Polar residues" evidence="10">
    <location>
        <begin position="1477"/>
        <end position="1502"/>
    </location>
</feature>
<keyword evidence="4" id="KW-0677">Repeat</keyword>
<feature type="transmembrane region" description="Helical" evidence="11">
    <location>
        <begin position="288"/>
        <end position="307"/>
    </location>
</feature>
<feature type="transmembrane region" description="Helical" evidence="11">
    <location>
        <begin position="17"/>
        <end position="37"/>
    </location>
</feature>
<name>A0AAN8EBV0_9EURO</name>
<dbReference type="CDD" id="cd03250">
    <property type="entry name" value="ABCC_MRP_domain1"/>
    <property type="match status" value="1"/>
</dbReference>
<feature type="transmembrane region" description="Helical" evidence="11">
    <location>
        <begin position="1063"/>
        <end position="1082"/>
    </location>
</feature>
<feature type="region of interest" description="Disordered" evidence="10">
    <location>
        <begin position="1466"/>
        <end position="1502"/>
    </location>
</feature>
<reference evidence="14 15" key="1">
    <citation type="submission" date="2022-12" db="EMBL/GenBank/DDBJ databases">
        <title>Genomic features and morphological characterization of a novel Knufia sp. strain isolated from spacecraft assembly facility.</title>
        <authorList>
            <person name="Teixeira M."/>
            <person name="Chander A.M."/>
            <person name="Stajich J.E."/>
            <person name="Venkateswaran K."/>
        </authorList>
    </citation>
    <scope>NUCLEOTIDE SEQUENCE [LARGE SCALE GENOMIC DNA]</scope>
    <source>
        <strain evidence="14 15">FJI-L2-BK-P2</strain>
    </source>
</reference>
<evidence type="ECO:0000259" key="13">
    <source>
        <dbReference type="PROSITE" id="PS50929"/>
    </source>
</evidence>
<dbReference type="InterPro" id="IPR027417">
    <property type="entry name" value="P-loop_NTPase"/>
</dbReference>
<keyword evidence="8 11" id="KW-0472">Membrane</keyword>